<dbReference type="CDD" id="cd00093">
    <property type="entry name" value="HTH_XRE"/>
    <property type="match status" value="1"/>
</dbReference>
<dbReference type="Pfam" id="PF01381">
    <property type="entry name" value="HTH_3"/>
    <property type="match status" value="1"/>
</dbReference>
<dbReference type="AlphaFoldDB" id="A0A6N2ZL57"/>
<dbReference type="Gene3D" id="1.10.260.40">
    <property type="entry name" value="lambda repressor-like DNA-binding domains"/>
    <property type="match status" value="1"/>
</dbReference>
<evidence type="ECO:0000313" key="1">
    <source>
        <dbReference type="EMBL" id="VYT80244.1"/>
    </source>
</evidence>
<protein>
    <submittedName>
        <fullName evidence="1">Uncharacterized protein</fullName>
    </submittedName>
</protein>
<accession>A0A6N2ZL57</accession>
<name>A0A6N2ZL57_EUBLI</name>
<gene>
    <name evidence="1" type="ORF">ELLFYP34_01955</name>
</gene>
<organism evidence="1">
    <name type="scientific">Eubacterium limosum</name>
    <dbReference type="NCBI Taxonomy" id="1736"/>
    <lineage>
        <taxon>Bacteria</taxon>
        <taxon>Bacillati</taxon>
        <taxon>Bacillota</taxon>
        <taxon>Clostridia</taxon>
        <taxon>Eubacteriales</taxon>
        <taxon>Eubacteriaceae</taxon>
        <taxon>Eubacterium</taxon>
    </lineage>
</organism>
<dbReference type="SUPFAM" id="SSF47413">
    <property type="entry name" value="lambda repressor-like DNA-binding domains"/>
    <property type="match status" value="1"/>
</dbReference>
<dbReference type="SMART" id="SM00530">
    <property type="entry name" value="HTH_XRE"/>
    <property type="match status" value="1"/>
</dbReference>
<proteinExistence type="predicted"/>
<dbReference type="InterPro" id="IPR001387">
    <property type="entry name" value="Cro/C1-type_HTH"/>
</dbReference>
<dbReference type="PROSITE" id="PS50943">
    <property type="entry name" value="HTH_CROC1"/>
    <property type="match status" value="1"/>
</dbReference>
<dbReference type="EMBL" id="CACRTR010000003">
    <property type="protein sequence ID" value="VYT80244.1"/>
    <property type="molecule type" value="Genomic_DNA"/>
</dbReference>
<reference evidence="1" key="1">
    <citation type="submission" date="2019-11" db="EMBL/GenBank/DDBJ databases">
        <authorList>
            <person name="Feng L."/>
        </authorList>
    </citation>
    <scope>NUCLEOTIDE SEQUENCE</scope>
    <source>
        <strain evidence="1">ElimosumLFYP34</strain>
    </source>
</reference>
<dbReference type="GO" id="GO:0003677">
    <property type="term" value="F:DNA binding"/>
    <property type="evidence" value="ECO:0007669"/>
    <property type="project" value="InterPro"/>
</dbReference>
<dbReference type="InterPro" id="IPR010982">
    <property type="entry name" value="Lambda_DNA-bd_dom_sf"/>
</dbReference>
<sequence>MNLKSIRTGKGLSVPKLVELSGISRRTIQDIEKRGDCLVSNAIRLADALEVTLDELCRTKDEKAGE</sequence>